<dbReference type="Gene3D" id="2.60.40.1930">
    <property type="match status" value="2"/>
</dbReference>
<evidence type="ECO:0008006" key="4">
    <source>
        <dbReference type="Google" id="ProtNLM"/>
    </source>
</evidence>
<reference evidence="2 3" key="1">
    <citation type="submission" date="2024-05" db="EMBL/GenBank/DDBJ databases">
        <title>A high-quality chromosomal-level genome assembly of Topmouth culter (Culter alburnus).</title>
        <authorList>
            <person name="Zhao H."/>
        </authorList>
    </citation>
    <scope>NUCLEOTIDE SEQUENCE [LARGE SCALE GENOMIC DNA]</scope>
    <source>
        <strain evidence="2">CATC2023</strain>
        <tissue evidence="2">Muscle</tissue>
    </source>
</reference>
<dbReference type="InterPro" id="IPR050473">
    <property type="entry name" value="A2M/Complement_sys"/>
</dbReference>
<dbReference type="PANTHER" id="PTHR11412:SF150">
    <property type="entry name" value="ALPHA-2-MACROGLOBULIN-RELATED"/>
    <property type="match status" value="1"/>
</dbReference>
<dbReference type="PANTHER" id="PTHR11412">
    <property type="entry name" value="MACROGLOBULIN / COMPLEMENT"/>
    <property type="match status" value="1"/>
</dbReference>
<organism evidence="2 3">
    <name type="scientific">Culter alburnus</name>
    <name type="common">Topmouth culter</name>
    <dbReference type="NCBI Taxonomy" id="194366"/>
    <lineage>
        <taxon>Eukaryota</taxon>
        <taxon>Metazoa</taxon>
        <taxon>Chordata</taxon>
        <taxon>Craniata</taxon>
        <taxon>Vertebrata</taxon>
        <taxon>Euteleostomi</taxon>
        <taxon>Actinopterygii</taxon>
        <taxon>Neopterygii</taxon>
        <taxon>Teleostei</taxon>
        <taxon>Ostariophysi</taxon>
        <taxon>Cypriniformes</taxon>
        <taxon>Xenocyprididae</taxon>
        <taxon>Xenocypridinae</taxon>
        <taxon>Culter</taxon>
    </lineage>
</organism>
<sequence>MAVGEICVWKGLILALFLFAVDGQPSGPFFMVTFPAVIESGSEAKLCISLLKPQESLTLTVSLLDDKNRTTKLVQQVSSTPFHRSFSFQAPRVDGESVQKMKVEVQGRVFRVTEERKVMFRRYLPLTFIQTDKPIYNPGQMGEL</sequence>
<proteinExistence type="predicted"/>
<name>A0AAW2AZD7_CULAL</name>
<evidence type="ECO:0000313" key="2">
    <source>
        <dbReference type="EMBL" id="KAK9978662.1"/>
    </source>
</evidence>
<dbReference type="AlphaFoldDB" id="A0AAW2AZD7"/>
<evidence type="ECO:0000313" key="3">
    <source>
        <dbReference type="Proteomes" id="UP001479290"/>
    </source>
</evidence>
<feature type="chain" id="PRO_5043362994" description="Complement C3/4/5 macroglobulin domain-containing protein" evidence="1">
    <location>
        <begin position="24"/>
        <end position="144"/>
    </location>
</feature>
<feature type="signal peptide" evidence="1">
    <location>
        <begin position="1"/>
        <end position="23"/>
    </location>
</feature>
<keyword evidence="1" id="KW-0732">Signal</keyword>
<comment type="caution">
    <text evidence="2">The sequence shown here is derived from an EMBL/GenBank/DDBJ whole genome shotgun (WGS) entry which is preliminary data.</text>
</comment>
<dbReference type="EMBL" id="JAWDJR010000003">
    <property type="protein sequence ID" value="KAK9978662.1"/>
    <property type="molecule type" value="Genomic_DNA"/>
</dbReference>
<protein>
    <recommendedName>
        <fullName evidence="4">Complement C3/4/5 macroglobulin domain-containing protein</fullName>
    </recommendedName>
</protein>
<dbReference type="Proteomes" id="UP001479290">
    <property type="component" value="Unassembled WGS sequence"/>
</dbReference>
<evidence type="ECO:0000256" key="1">
    <source>
        <dbReference type="SAM" id="SignalP"/>
    </source>
</evidence>
<accession>A0AAW2AZD7</accession>
<gene>
    <name evidence="2" type="ORF">ABG768_020405</name>
</gene>
<keyword evidence="3" id="KW-1185">Reference proteome</keyword>